<evidence type="ECO:0000313" key="2">
    <source>
        <dbReference type="Proteomes" id="UP000246464"/>
    </source>
</evidence>
<dbReference type="Proteomes" id="UP000246464">
    <property type="component" value="Chromosome 7"/>
</dbReference>
<dbReference type="EMBL" id="CP026249">
    <property type="protein sequence ID" value="AWP04138.1"/>
    <property type="molecule type" value="Genomic_DNA"/>
</dbReference>
<keyword evidence="2" id="KW-1185">Reference proteome</keyword>
<dbReference type="AlphaFoldDB" id="A0A2U9BJA3"/>
<sequence>MIHLRQHICQPITIDNHCCYSSLHNKQQYTYTDKQQYIYTDKQHHSVIAHSLCNSSAQYNVKDYTSIWSQSFRIHTLYRYSRNNTARDSGN</sequence>
<proteinExistence type="predicted"/>
<accession>A0A2U9BJA3</accession>
<name>A0A2U9BJA3_SCOMX</name>
<protein>
    <submittedName>
        <fullName evidence="1">Uncharacterized protein</fullName>
    </submittedName>
</protein>
<gene>
    <name evidence="1" type="ORF">SMAX5B_006172</name>
</gene>
<organism evidence="1 2">
    <name type="scientific">Scophthalmus maximus</name>
    <name type="common">Turbot</name>
    <name type="synonym">Psetta maxima</name>
    <dbReference type="NCBI Taxonomy" id="52904"/>
    <lineage>
        <taxon>Eukaryota</taxon>
        <taxon>Metazoa</taxon>
        <taxon>Chordata</taxon>
        <taxon>Craniata</taxon>
        <taxon>Vertebrata</taxon>
        <taxon>Euteleostomi</taxon>
        <taxon>Actinopterygii</taxon>
        <taxon>Neopterygii</taxon>
        <taxon>Teleostei</taxon>
        <taxon>Neoteleostei</taxon>
        <taxon>Acanthomorphata</taxon>
        <taxon>Carangaria</taxon>
        <taxon>Pleuronectiformes</taxon>
        <taxon>Pleuronectoidei</taxon>
        <taxon>Scophthalmidae</taxon>
        <taxon>Scophthalmus</taxon>
    </lineage>
</organism>
<reference evidence="1 2" key="1">
    <citation type="submission" date="2017-12" db="EMBL/GenBank/DDBJ databases">
        <title>Integrating genomic resources of turbot (Scophthalmus maximus) in depth evaluation of genetic and physical mapping variation across individuals.</title>
        <authorList>
            <person name="Martinez P."/>
        </authorList>
    </citation>
    <scope>NUCLEOTIDE SEQUENCE [LARGE SCALE GENOMIC DNA]</scope>
</reference>
<evidence type="ECO:0000313" key="1">
    <source>
        <dbReference type="EMBL" id="AWP04138.1"/>
    </source>
</evidence>